<evidence type="ECO:0000256" key="3">
    <source>
        <dbReference type="ARBA" id="ARBA00022438"/>
    </source>
</evidence>
<dbReference type="InterPro" id="IPR023358">
    <property type="entry name" value="Peptidase_M18_dom2"/>
</dbReference>
<dbReference type="Proteomes" id="UP000653305">
    <property type="component" value="Unassembled WGS sequence"/>
</dbReference>
<evidence type="ECO:0000256" key="5">
    <source>
        <dbReference type="ARBA" id="ARBA00022723"/>
    </source>
</evidence>
<dbReference type="GO" id="GO:0008237">
    <property type="term" value="F:metallopeptidase activity"/>
    <property type="evidence" value="ECO:0007669"/>
    <property type="project" value="UniProtKB-KW"/>
</dbReference>
<protein>
    <submittedName>
        <fullName evidence="10">Probable aspartyl aminopeptidase</fullName>
    </submittedName>
</protein>
<evidence type="ECO:0000256" key="6">
    <source>
        <dbReference type="ARBA" id="ARBA00022801"/>
    </source>
</evidence>
<reference evidence="10" key="1">
    <citation type="submission" date="2020-07" db="EMBL/GenBank/DDBJ databases">
        <title>Ethylene signaling mediates host invasion by parasitic plants.</title>
        <authorList>
            <person name="Yoshida S."/>
        </authorList>
    </citation>
    <scope>NUCLEOTIDE SEQUENCE</scope>
    <source>
        <strain evidence="10">Okayama</strain>
    </source>
</reference>
<keyword evidence="4 9" id="KW-0645">Protease</keyword>
<evidence type="ECO:0000256" key="1">
    <source>
        <dbReference type="ARBA" id="ARBA00001947"/>
    </source>
</evidence>
<keyword evidence="3 9" id="KW-0031">Aminopeptidase</keyword>
<dbReference type="PANTHER" id="PTHR28570:SF16">
    <property type="entry name" value="ASPARTYL AMINOPEPTIDASE-RELATED"/>
    <property type="match status" value="1"/>
</dbReference>
<keyword evidence="8 9" id="KW-0482">Metalloprotease</keyword>
<name>A0A830DDF2_9LAMI</name>
<sequence length="210" mass="22539">MVSGSKNSVGLFRGGDWWLALSGGGRALAAGLDYSSLIPGNMQVQGAVQLGQSAGPVDNSQVQSVVEPGIDNNYQQQGVDNNGGCQFPKITKGGFLEVGVQPYKGGLCHTWFDRDLAIAGRVIVREQKDGPESCSHWLVRIEEPIVRILTLAIHLDREVNDGFKINKQSHLAPILATSVKVELNKSAAVNSSAISGHRYCDTRISTDPQT</sequence>
<gene>
    <name evidence="10" type="ORF">PHJA_002916900</name>
</gene>
<keyword evidence="7 9" id="KW-0862">Zinc</keyword>
<comment type="similarity">
    <text evidence="2 9">Belongs to the peptidase M18 family.</text>
</comment>
<dbReference type="InterPro" id="IPR001948">
    <property type="entry name" value="Peptidase_M18"/>
</dbReference>
<keyword evidence="5 9" id="KW-0479">Metal-binding</keyword>
<dbReference type="FunFam" id="2.30.250.10:FF:000001">
    <property type="entry name" value="Aspartyl aminopeptidase 1"/>
    <property type="match status" value="1"/>
</dbReference>
<evidence type="ECO:0000256" key="2">
    <source>
        <dbReference type="ARBA" id="ARBA00008290"/>
    </source>
</evidence>
<dbReference type="OrthoDB" id="266020at2759"/>
<comment type="cofactor">
    <cofactor evidence="1">
        <name>Zn(2+)</name>
        <dbReference type="ChEBI" id="CHEBI:29105"/>
    </cofactor>
</comment>
<evidence type="ECO:0000313" key="11">
    <source>
        <dbReference type="Proteomes" id="UP000653305"/>
    </source>
</evidence>
<dbReference type="Gene3D" id="2.30.250.10">
    <property type="entry name" value="Aminopeptidase i, Domain 2"/>
    <property type="match status" value="1"/>
</dbReference>
<organism evidence="10 11">
    <name type="scientific">Phtheirospermum japonicum</name>
    <dbReference type="NCBI Taxonomy" id="374723"/>
    <lineage>
        <taxon>Eukaryota</taxon>
        <taxon>Viridiplantae</taxon>
        <taxon>Streptophyta</taxon>
        <taxon>Embryophyta</taxon>
        <taxon>Tracheophyta</taxon>
        <taxon>Spermatophyta</taxon>
        <taxon>Magnoliopsida</taxon>
        <taxon>eudicotyledons</taxon>
        <taxon>Gunneridae</taxon>
        <taxon>Pentapetalae</taxon>
        <taxon>asterids</taxon>
        <taxon>lamiids</taxon>
        <taxon>Lamiales</taxon>
        <taxon>Orobanchaceae</taxon>
        <taxon>Orobanchaceae incertae sedis</taxon>
        <taxon>Phtheirospermum</taxon>
    </lineage>
</organism>
<dbReference type="EMBL" id="BMAC01001717">
    <property type="protein sequence ID" value="GFQ07729.1"/>
    <property type="molecule type" value="Genomic_DNA"/>
</dbReference>
<dbReference type="GO" id="GO:0008270">
    <property type="term" value="F:zinc ion binding"/>
    <property type="evidence" value="ECO:0007669"/>
    <property type="project" value="InterPro"/>
</dbReference>
<dbReference type="GO" id="GO:0006508">
    <property type="term" value="P:proteolysis"/>
    <property type="evidence" value="ECO:0007669"/>
    <property type="project" value="UniProtKB-KW"/>
</dbReference>
<dbReference type="GO" id="GO:0004177">
    <property type="term" value="F:aminopeptidase activity"/>
    <property type="evidence" value="ECO:0007669"/>
    <property type="project" value="UniProtKB-KW"/>
</dbReference>
<evidence type="ECO:0000313" key="10">
    <source>
        <dbReference type="EMBL" id="GFQ07729.1"/>
    </source>
</evidence>
<proteinExistence type="inferred from homology"/>
<dbReference type="SUPFAM" id="SSF101821">
    <property type="entry name" value="Aminopeptidase/glucanase lid domain"/>
    <property type="match status" value="1"/>
</dbReference>
<dbReference type="PANTHER" id="PTHR28570">
    <property type="entry name" value="ASPARTYL AMINOPEPTIDASE"/>
    <property type="match status" value="1"/>
</dbReference>
<dbReference type="AlphaFoldDB" id="A0A830DDF2"/>
<accession>A0A830DDF2</accession>
<evidence type="ECO:0000256" key="4">
    <source>
        <dbReference type="ARBA" id="ARBA00022670"/>
    </source>
</evidence>
<dbReference type="Pfam" id="PF02127">
    <property type="entry name" value="Peptidase_M18"/>
    <property type="match status" value="1"/>
</dbReference>
<evidence type="ECO:0000256" key="8">
    <source>
        <dbReference type="ARBA" id="ARBA00023049"/>
    </source>
</evidence>
<evidence type="ECO:0000256" key="7">
    <source>
        <dbReference type="ARBA" id="ARBA00022833"/>
    </source>
</evidence>
<dbReference type="GO" id="GO:0005737">
    <property type="term" value="C:cytoplasm"/>
    <property type="evidence" value="ECO:0007669"/>
    <property type="project" value="UniProtKB-ARBA"/>
</dbReference>
<evidence type="ECO:0000256" key="9">
    <source>
        <dbReference type="RuleBase" id="RU004386"/>
    </source>
</evidence>
<dbReference type="PRINTS" id="PR00932">
    <property type="entry name" value="AMINO1PTASE"/>
</dbReference>
<keyword evidence="6 9" id="KW-0378">Hydrolase</keyword>
<keyword evidence="11" id="KW-1185">Reference proteome</keyword>
<comment type="caution">
    <text evidence="10">The sequence shown here is derived from an EMBL/GenBank/DDBJ whole genome shotgun (WGS) entry which is preliminary data.</text>
</comment>